<dbReference type="EMBL" id="BDIP01004480">
    <property type="protein sequence ID" value="GCA63669.1"/>
    <property type="molecule type" value="Genomic_DNA"/>
</dbReference>
<name>A0A391NZ58_9EUKA</name>
<sequence>MRVHLDAYSS</sequence>
<evidence type="ECO:0000313" key="1">
    <source>
        <dbReference type="EMBL" id="GCA63669.1"/>
    </source>
</evidence>
<evidence type="ECO:0000313" key="2">
    <source>
        <dbReference type="Proteomes" id="UP000265618"/>
    </source>
</evidence>
<organism evidence="1 2">
    <name type="scientific">Kipferlia bialata</name>
    <dbReference type="NCBI Taxonomy" id="797122"/>
    <lineage>
        <taxon>Eukaryota</taxon>
        <taxon>Metamonada</taxon>
        <taxon>Carpediemonas-like organisms</taxon>
        <taxon>Kipferlia</taxon>
    </lineage>
</organism>
<comment type="caution">
    <text evidence="1">The sequence shown here is derived from an EMBL/GenBank/DDBJ whole genome shotgun (WGS) entry which is preliminary data.</text>
</comment>
<accession>A0A391NZ58</accession>
<protein>
    <submittedName>
        <fullName evidence="1">Uncharacterized protein</fullName>
    </submittedName>
</protein>
<gene>
    <name evidence="1" type="ORF">KIPB_011228</name>
</gene>
<dbReference type="Proteomes" id="UP000265618">
    <property type="component" value="Unassembled WGS sequence"/>
</dbReference>
<proteinExistence type="predicted"/>
<keyword evidence="2" id="KW-1185">Reference proteome</keyword>
<reference evidence="1 2" key="1">
    <citation type="journal article" date="2018" name="PLoS ONE">
        <title>The draft genome of Kipferlia bialata reveals reductive genome evolution in fornicate parasites.</title>
        <authorList>
            <person name="Tanifuji G."/>
            <person name="Takabayashi S."/>
            <person name="Kume K."/>
            <person name="Takagi M."/>
            <person name="Nakayama T."/>
            <person name="Kamikawa R."/>
            <person name="Inagaki Y."/>
            <person name="Hashimoto T."/>
        </authorList>
    </citation>
    <scope>NUCLEOTIDE SEQUENCE [LARGE SCALE GENOMIC DNA]</scope>
    <source>
        <strain evidence="1">NY0173</strain>
    </source>
</reference>
<feature type="non-terminal residue" evidence="1">
    <location>
        <position position="10"/>
    </location>
</feature>